<organism evidence="5 6">
    <name type="scientific">Rubritalea squalenifaciens DSM 18772</name>
    <dbReference type="NCBI Taxonomy" id="1123071"/>
    <lineage>
        <taxon>Bacteria</taxon>
        <taxon>Pseudomonadati</taxon>
        <taxon>Verrucomicrobiota</taxon>
        <taxon>Verrucomicrobiia</taxon>
        <taxon>Verrucomicrobiales</taxon>
        <taxon>Rubritaleaceae</taxon>
        <taxon>Rubritalea</taxon>
    </lineage>
</organism>
<evidence type="ECO:0000259" key="4">
    <source>
        <dbReference type="PROSITE" id="PS01124"/>
    </source>
</evidence>
<evidence type="ECO:0000256" key="1">
    <source>
        <dbReference type="ARBA" id="ARBA00023015"/>
    </source>
</evidence>
<keyword evidence="2" id="KW-0238">DNA-binding</keyword>
<dbReference type="InterPro" id="IPR009057">
    <property type="entry name" value="Homeodomain-like_sf"/>
</dbReference>
<dbReference type="Pfam" id="PF12833">
    <property type="entry name" value="HTH_18"/>
    <property type="match status" value="1"/>
</dbReference>
<evidence type="ECO:0000313" key="6">
    <source>
        <dbReference type="Proteomes" id="UP000184510"/>
    </source>
</evidence>
<dbReference type="InterPro" id="IPR028082">
    <property type="entry name" value="Peripla_BP_I"/>
</dbReference>
<gene>
    <name evidence="5" type="ORF">SAMN02745181_2196</name>
</gene>
<evidence type="ECO:0000256" key="2">
    <source>
        <dbReference type="ARBA" id="ARBA00023125"/>
    </source>
</evidence>
<dbReference type="InterPro" id="IPR046335">
    <property type="entry name" value="LacI/GalR-like_sensor"/>
</dbReference>
<dbReference type="SUPFAM" id="SSF46689">
    <property type="entry name" value="Homeodomain-like"/>
    <property type="match status" value="2"/>
</dbReference>
<name>A0A1M6KSX7_9BACT</name>
<dbReference type="Proteomes" id="UP000184510">
    <property type="component" value="Unassembled WGS sequence"/>
</dbReference>
<dbReference type="AlphaFoldDB" id="A0A1M6KSX7"/>
<dbReference type="GO" id="GO:0000976">
    <property type="term" value="F:transcription cis-regulatory region binding"/>
    <property type="evidence" value="ECO:0007669"/>
    <property type="project" value="TreeGrafter"/>
</dbReference>
<evidence type="ECO:0000313" key="5">
    <source>
        <dbReference type="EMBL" id="SHJ62033.1"/>
    </source>
</evidence>
<sequence length="373" mass="42042">MAKRLTIYYATYVYDERMHRGILHYGRSRGWRVQLLQPHAWSLVRGMKPDGLISLMEPDDDTTGMTDYVLSLGVPHVDLSYNRPEVEVPRFLPDLEDGGRQAAEHLAMLGVSSLRCVQWGETIADELRMRGFLESAEEGNLPVECLHMRHCKKEPHQSLLNFMKSAPKPVGVFCSVDQYAGRVLDICLDEGWRVPEDVAILGFYNHEIDSALAEISLSSVDIDIEGRGYQAAQALGRMICGEEVPVEQNLVPIKGIVCRASTTSRMKDDRFVAGAQEYISSNLRKPLTVEELVGAVGMSRAALQRRFKRVLGHGVAAEIKAQKMAMAKRMLRQGDETATYISEELGYPDVTQFYRVFKRETGETVGQFRKRSR</sequence>
<dbReference type="InParanoid" id="A0A1M6KSX7"/>
<dbReference type="Gene3D" id="3.40.50.2300">
    <property type="match status" value="2"/>
</dbReference>
<keyword evidence="6" id="KW-1185">Reference proteome</keyword>
<dbReference type="STRING" id="1123071.SAMN02745181_2196"/>
<reference evidence="5 6" key="1">
    <citation type="submission" date="2016-11" db="EMBL/GenBank/DDBJ databases">
        <authorList>
            <person name="Jaros S."/>
            <person name="Januszkiewicz K."/>
            <person name="Wedrychowicz H."/>
        </authorList>
    </citation>
    <scope>NUCLEOTIDE SEQUENCE [LARGE SCALE GENOMIC DNA]</scope>
    <source>
        <strain evidence="5 6">DSM 18772</strain>
    </source>
</reference>
<dbReference type="Pfam" id="PF13377">
    <property type="entry name" value="Peripla_BP_3"/>
    <property type="match status" value="1"/>
</dbReference>
<protein>
    <submittedName>
        <fullName evidence="5">LacI family transcriptional regulator</fullName>
    </submittedName>
</protein>
<dbReference type="InterPro" id="IPR018060">
    <property type="entry name" value="HTH_AraC"/>
</dbReference>
<dbReference type="PANTHER" id="PTHR30146">
    <property type="entry name" value="LACI-RELATED TRANSCRIPTIONAL REPRESSOR"/>
    <property type="match status" value="1"/>
</dbReference>
<dbReference type="GO" id="GO:0003700">
    <property type="term" value="F:DNA-binding transcription factor activity"/>
    <property type="evidence" value="ECO:0007669"/>
    <property type="project" value="InterPro"/>
</dbReference>
<dbReference type="EMBL" id="FQYR01000004">
    <property type="protein sequence ID" value="SHJ62033.1"/>
    <property type="molecule type" value="Genomic_DNA"/>
</dbReference>
<dbReference type="SMART" id="SM00342">
    <property type="entry name" value="HTH_ARAC"/>
    <property type="match status" value="1"/>
</dbReference>
<feature type="domain" description="HTH araC/xylS-type" evidence="4">
    <location>
        <begin position="273"/>
        <end position="371"/>
    </location>
</feature>
<proteinExistence type="predicted"/>
<dbReference type="Gene3D" id="1.10.10.60">
    <property type="entry name" value="Homeodomain-like"/>
    <property type="match status" value="1"/>
</dbReference>
<accession>A0A1M6KSX7</accession>
<dbReference type="PROSITE" id="PS01124">
    <property type="entry name" value="HTH_ARAC_FAMILY_2"/>
    <property type="match status" value="1"/>
</dbReference>
<keyword evidence="1" id="KW-0805">Transcription regulation</keyword>
<dbReference type="SUPFAM" id="SSF53822">
    <property type="entry name" value="Periplasmic binding protein-like I"/>
    <property type="match status" value="1"/>
</dbReference>
<dbReference type="PANTHER" id="PTHR30146:SF24">
    <property type="entry name" value="XYLOSE OPERON REGULATORY PROTEIN"/>
    <property type="match status" value="1"/>
</dbReference>
<keyword evidence="3" id="KW-0804">Transcription</keyword>
<evidence type="ECO:0000256" key="3">
    <source>
        <dbReference type="ARBA" id="ARBA00023163"/>
    </source>
</evidence>